<protein>
    <submittedName>
        <fullName evidence="2">Uncharacterized protein with alpha-helical domain and ER motif</fullName>
    </submittedName>
</protein>
<dbReference type="Pfam" id="PF04168">
    <property type="entry name" value="Alpha-E"/>
    <property type="match status" value="1"/>
</dbReference>
<sequence>MILLTSNAQHLYWLGRYLTRIRFFCQQYPFTEQSAAKRFTDSFGLPTQNVVDLNFALLDPQQSYSLVAQLSSIKDNIDELRGVLATETYAKLNRFLRAMNQQSSEICSLIEDCYPILQENLTQDGVLFLQLGQLIELLDIGLRFNQDIAPIITQMQQQEETLSIYAWYNPIAWQQFKTQPNLTALYQFHHEFLQAIGGD</sequence>
<dbReference type="OrthoDB" id="9803532at2"/>
<dbReference type="EMBL" id="SMGJ01000004">
    <property type="protein sequence ID" value="TCK69602.1"/>
    <property type="molecule type" value="Genomic_DNA"/>
</dbReference>
<evidence type="ECO:0000313" key="2">
    <source>
        <dbReference type="EMBL" id="TCK69602.1"/>
    </source>
</evidence>
<name>A0A4R1KWH0_9PAST</name>
<dbReference type="InterPro" id="IPR007296">
    <property type="entry name" value="DUF403"/>
</dbReference>
<dbReference type="AlphaFoldDB" id="A0A4R1KWH0"/>
<organism evidence="2 3">
    <name type="scientific">Lonepinella koalarum</name>
    <dbReference type="NCBI Taxonomy" id="53417"/>
    <lineage>
        <taxon>Bacteria</taxon>
        <taxon>Pseudomonadati</taxon>
        <taxon>Pseudomonadota</taxon>
        <taxon>Gammaproteobacteria</taxon>
        <taxon>Pasteurellales</taxon>
        <taxon>Pasteurellaceae</taxon>
        <taxon>Lonepinella</taxon>
    </lineage>
</organism>
<reference evidence="2 3" key="1">
    <citation type="submission" date="2019-03" db="EMBL/GenBank/DDBJ databases">
        <title>Genomic Encyclopedia of Type Strains, Phase IV (KMG-IV): sequencing the most valuable type-strain genomes for metagenomic binning, comparative biology and taxonomic classification.</title>
        <authorList>
            <person name="Goeker M."/>
        </authorList>
    </citation>
    <scope>NUCLEOTIDE SEQUENCE [LARGE SCALE GENOMIC DNA]</scope>
    <source>
        <strain evidence="2 3">DSM 10053</strain>
    </source>
</reference>
<evidence type="ECO:0000313" key="3">
    <source>
        <dbReference type="Proteomes" id="UP000295496"/>
    </source>
</evidence>
<dbReference type="Proteomes" id="UP000295496">
    <property type="component" value="Unassembled WGS sequence"/>
</dbReference>
<keyword evidence="3" id="KW-1185">Reference proteome</keyword>
<accession>A0A4R1KWH0</accession>
<gene>
    <name evidence="2" type="ORF">EV692_1527</name>
</gene>
<dbReference type="RefSeq" id="WP_132302128.1">
    <property type="nucleotide sequence ID" value="NZ_CP170642.1"/>
</dbReference>
<evidence type="ECO:0000259" key="1">
    <source>
        <dbReference type="Pfam" id="PF04168"/>
    </source>
</evidence>
<feature type="domain" description="DUF403" evidence="1">
    <location>
        <begin position="6"/>
        <end position="143"/>
    </location>
</feature>
<comment type="caution">
    <text evidence="2">The sequence shown here is derived from an EMBL/GenBank/DDBJ whole genome shotgun (WGS) entry which is preliminary data.</text>
</comment>
<proteinExistence type="predicted"/>